<accession>A0A9P6YEW2</accession>
<organism evidence="1 2">
    <name type="scientific">Rhizopus delemar</name>
    <dbReference type="NCBI Taxonomy" id="936053"/>
    <lineage>
        <taxon>Eukaryota</taxon>
        <taxon>Fungi</taxon>
        <taxon>Fungi incertae sedis</taxon>
        <taxon>Mucoromycota</taxon>
        <taxon>Mucoromycotina</taxon>
        <taxon>Mucoromycetes</taxon>
        <taxon>Mucorales</taxon>
        <taxon>Mucorineae</taxon>
        <taxon>Rhizopodaceae</taxon>
        <taxon>Rhizopus</taxon>
    </lineage>
</organism>
<reference evidence="1 2" key="1">
    <citation type="journal article" date="2020" name="Microb. Genom.">
        <title>Genetic diversity of clinical and environmental Mucorales isolates obtained from an investigation of mucormycosis cases among solid organ transplant recipients.</title>
        <authorList>
            <person name="Nguyen M.H."/>
            <person name="Kaul D."/>
            <person name="Muto C."/>
            <person name="Cheng S.J."/>
            <person name="Richter R.A."/>
            <person name="Bruno V.M."/>
            <person name="Liu G."/>
            <person name="Beyhan S."/>
            <person name="Sundermann A.J."/>
            <person name="Mounaud S."/>
            <person name="Pasculle A.W."/>
            <person name="Nierman W.C."/>
            <person name="Driscoll E."/>
            <person name="Cumbie R."/>
            <person name="Clancy C.J."/>
            <person name="Dupont C.L."/>
        </authorList>
    </citation>
    <scope>NUCLEOTIDE SEQUENCE [LARGE SCALE GENOMIC DNA]</scope>
    <source>
        <strain evidence="1 2">GL24</strain>
    </source>
</reference>
<dbReference type="EMBL" id="JAANIU010005605">
    <property type="protein sequence ID" value="KAG1546609.1"/>
    <property type="molecule type" value="Genomic_DNA"/>
</dbReference>
<evidence type="ECO:0000313" key="1">
    <source>
        <dbReference type="EMBL" id="KAG1546609.1"/>
    </source>
</evidence>
<keyword evidence="2" id="KW-1185">Reference proteome</keyword>
<dbReference type="AlphaFoldDB" id="A0A9P6YEW2"/>
<gene>
    <name evidence="1" type="ORF">G6F50_013618</name>
</gene>
<name>A0A9P6YEW2_9FUNG</name>
<evidence type="ECO:0000313" key="2">
    <source>
        <dbReference type="Proteomes" id="UP000740926"/>
    </source>
</evidence>
<sequence length="82" mass="8962">MALAKWRVRTTAHRSRQSAAVLPSARLWLSMTWIRSALMARRSARTVDGEYAGLKSMSTVVTARARASWLTALPAGEAMATS</sequence>
<dbReference type="Proteomes" id="UP000740926">
    <property type="component" value="Unassembled WGS sequence"/>
</dbReference>
<proteinExistence type="predicted"/>
<comment type="caution">
    <text evidence="1">The sequence shown here is derived from an EMBL/GenBank/DDBJ whole genome shotgun (WGS) entry which is preliminary data.</text>
</comment>
<protein>
    <submittedName>
        <fullName evidence="1">Uncharacterized protein</fullName>
    </submittedName>
</protein>